<keyword evidence="5" id="KW-0999">Mitochondrion inner membrane</keyword>
<keyword evidence="7 10" id="KW-1133">Transmembrane helix</keyword>
<dbReference type="CDD" id="cd00929">
    <property type="entry name" value="Cyt_c_Oxidase_VIIc"/>
    <property type="match status" value="1"/>
</dbReference>
<dbReference type="RefSeq" id="XP_017778375.1">
    <property type="nucleotide sequence ID" value="XM_017922886.1"/>
</dbReference>
<evidence type="ECO:0000256" key="6">
    <source>
        <dbReference type="ARBA" id="ARBA00022946"/>
    </source>
</evidence>
<evidence type="ECO:0000256" key="2">
    <source>
        <dbReference type="ARBA" id="ARBA00004673"/>
    </source>
</evidence>
<evidence type="ECO:0000256" key="5">
    <source>
        <dbReference type="ARBA" id="ARBA00022792"/>
    </source>
</evidence>
<evidence type="ECO:0000256" key="7">
    <source>
        <dbReference type="ARBA" id="ARBA00022989"/>
    </source>
</evidence>
<dbReference type="PANTHER" id="PTHR13313">
    <property type="entry name" value="CYTOCHROME C OXIDASE SUBUNIT VIIC"/>
    <property type="match status" value="1"/>
</dbReference>
<protein>
    <submittedName>
        <fullName evidence="12">Cytochrome c oxidase subunit 7C, mitochondrial</fullName>
    </submittedName>
</protein>
<evidence type="ECO:0000256" key="3">
    <source>
        <dbReference type="ARBA" id="ARBA00010514"/>
    </source>
</evidence>
<keyword evidence="8" id="KW-0496">Mitochondrion</keyword>
<comment type="pathway">
    <text evidence="2">Energy metabolism; oxidative phosphorylation.</text>
</comment>
<name>A0ABM1MUX5_NICVS</name>
<evidence type="ECO:0000256" key="1">
    <source>
        <dbReference type="ARBA" id="ARBA00004434"/>
    </source>
</evidence>
<evidence type="ECO:0000256" key="4">
    <source>
        <dbReference type="ARBA" id="ARBA00022692"/>
    </source>
</evidence>
<sequence>MIGKSQLFARKAITQFVRNSGHGGVPGENLPFQITNRYRLTAVMAAFFGLGFSAPFLVVRLQYAKK</sequence>
<evidence type="ECO:0000256" key="9">
    <source>
        <dbReference type="ARBA" id="ARBA00023136"/>
    </source>
</evidence>
<dbReference type="Proteomes" id="UP000695000">
    <property type="component" value="Unplaced"/>
</dbReference>
<dbReference type="GeneID" id="108564017"/>
<evidence type="ECO:0000256" key="10">
    <source>
        <dbReference type="SAM" id="Phobius"/>
    </source>
</evidence>
<comment type="subcellular location">
    <subcellularLocation>
        <location evidence="1">Mitochondrion inner membrane</location>
        <topology evidence="1">Single-pass membrane protein</topology>
    </subcellularLocation>
</comment>
<gene>
    <name evidence="12" type="primary">LOC108564017</name>
</gene>
<comment type="similarity">
    <text evidence="3">Belongs to the cytochrome c oxidase VIIc family.</text>
</comment>
<keyword evidence="6" id="KW-0809">Transit peptide</keyword>
<keyword evidence="9 10" id="KW-0472">Membrane</keyword>
<dbReference type="PANTHER" id="PTHR13313:SF0">
    <property type="entry name" value="CYTOCHROME C OXIDASE SUBUNIT 7C, MITOCHONDRIAL"/>
    <property type="match status" value="1"/>
</dbReference>
<dbReference type="Pfam" id="PF02935">
    <property type="entry name" value="COX7C"/>
    <property type="match status" value="1"/>
</dbReference>
<evidence type="ECO:0000313" key="11">
    <source>
        <dbReference type="Proteomes" id="UP000695000"/>
    </source>
</evidence>
<accession>A0ABM1MUX5</accession>
<keyword evidence="4 10" id="KW-0812">Transmembrane</keyword>
<dbReference type="Gene3D" id="4.10.49.10">
    <property type="entry name" value="Cytochrome c oxidase subunit VIIc"/>
    <property type="match status" value="1"/>
</dbReference>
<organism evidence="11 12">
    <name type="scientific">Nicrophorus vespilloides</name>
    <name type="common">Boreal carrion beetle</name>
    <dbReference type="NCBI Taxonomy" id="110193"/>
    <lineage>
        <taxon>Eukaryota</taxon>
        <taxon>Metazoa</taxon>
        <taxon>Ecdysozoa</taxon>
        <taxon>Arthropoda</taxon>
        <taxon>Hexapoda</taxon>
        <taxon>Insecta</taxon>
        <taxon>Pterygota</taxon>
        <taxon>Neoptera</taxon>
        <taxon>Endopterygota</taxon>
        <taxon>Coleoptera</taxon>
        <taxon>Polyphaga</taxon>
        <taxon>Staphyliniformia</taxon>
        <taxon>Silphidae</taxon>
        <taxon>Nicrophorinae</taxon>
        <taxon>Nicrophorus</taxon>
    </lineage>
</organism>
<evidence type="ECO:0000256" key="8">
    <source>
        <dbReference type="ARBA" id="ARBA00023128"/>
    </source>
</evidence>
<evidence type="ECO:0000313" key="12">
    <source>
        <dbReference type="RefSeq" id="XP_017778375.1"/>
    </source>
</evidence>
<reference evidence="12" key="1">
    <citation type="submission" date="2025-08" db="UniProtKB">
        <authorList>
            <consortium name="RefSeq"/>
        </authorList>
    </citation>
    <scope>IDENTIFICATION</scope>
    <source>
        <tissue evidence="12">Whole Larva</tissue>
    </source>
</reference>
<dbReference type="SUPFAM" id="SSF81427">
    <property type="entry name" value="Mitochondrial cytochrome c oxidase subunit VIIc (aka VIIIa)"/>
    <property type="match status" value="1"/>
</dbReference>
<keyword evidence="11" id="KW-1185">Reference proteome</keyword>
<dbReference type="InterPro" id="IPR036636">
    <property type="entry name" value="COX7C/Cox8_sf"/>
</dbReference>
<feature type="transmembrane region" description="Helical" evidence="10">
    <location>
        <begin position="38"/>
        <end position="59"/>
    </location>
</feature>
<dbReference type="InterPro" id="IPR004202">
    <property type="entry name" value="COX7C/Cox8"/>
</dbReference>
<proteinExistence type="inferred from homology"/>